<dbReference type="PROSITE" id="PS51980">
    <property type="entry name" value="OCEL"/>
    <property type="match status" value="1"/>
</dbReference>
<evidence type="ECO:0000256" key="2">
    <source>
        <dbReference type="PROSITE-ProRule" id="PRU01324"/>
    </source>
</evidence>
<dbReference type="InterPro" id="IPR010844">
    <property type="entry name" value="Occludin_ELL"/>
</dbReference>
<dbReference type="Gene3D" id="6.10.140.340">
    <property type="match status" value="1"/>
</dbReference>
<name>A0A8B9F1U1_9PSIT</name>
<feature type="compositionally biased region" description="Pro residues" evidence="3">
    <location>
        <begin position="98"/>
        <end position="119"/>
    </location>
</feature>
<dbReference type="GO" id="GO:0016324">
    <property type="term" value="C:apical plasma membrane"/>
    <property type="evidence" value="ECO:0007669"/>
    <property type="project" value="TreeGrafter"/>
</dbReference>
<dbReference type="GO" id="GO:0005923">
    <property type="term" value="C:bicellular tight junction"/>
    <property type="evidence" value="ECO:0007669"/>
    <property type="project" value="TreeGrafter"/>
</dbReference>
<feature type="region of interest" description="Disordered" evidence="3">
    <location>
        <begin position="1"/>
        <end position="128"/>
    </location>
</feature>
<dbReference type="Pfam" id="PF07303">
    <property type="entry name" value="Occludin_ELL"/>
    <property type="match status" value="1"/>
</dbReference>
<feature type="region of interest" description="Disordered" evidence="3">
    <location>
        <begin position="150"/>
        <end position="176"/>
    </location>
</feature>
<dbReference type="PANTHER" id="PTHR23288">
    <property type="entry name" value="OCCLUDIN AND RNA POLYMERASE II ELONGATION FACTOR ELL"/>
    <property type="match status" value="1"/>
</dbReference>
<feature type="compositionally biased region" description="Low complexity" evidence="3">
    <location>
        <begin position="243"/>
        <end position="252"/>
    </location>
</feature>
<evidence type="ECO:0000259" key="4">
    <source>
        <dbReference type="PROSITE" id="PS51980"/>
    </source>
</evidence>
<reference evidence="5" key="1">
    <citation type="submission" date="2025-08" db="UniProtKB">
        <authorList>
            <consortium name="Ensembl"/>
        </authorList>
    </citation>
    <scope>IDENTIFICATION</scope>
</reference>
<feature type="compositionally biased region" description="Low complexity" evidence="3">
    <location>
        <begin position="55"/>
        <end position="87"/>
    </location>
</feature>
<dbReference type="InterPro" id="IPR031176">
    <property type="entry name" value="ELL/occludin"/>
</dbReference>
<comment type="similarity">
    <text evidence="1 2">Belongs to the ELL/occludin family.</text>
</comment>
<evidence type="ECO:0000256" key="3">
    <source>
        <dbReference type="SAM" id="MobiDB-lite"/>
    </source>
</evidence>
<dbReference type="GO" id="GO:0031410">
    <property type="term" value="C:cytoplasmic vesicle"/>
    <property type="evidence" value="ECO:0007669"/>
    <property type="project" value="TreeGrafter"/>
</dbReference>
<feature type="domain" description="OCEL" evidence="4">
    <location>
        <begin position="182"/>
        <end position="310"/>
    </location>
</feature>
<dbReference type="AlphaFoldDB" id="A0A8B9F1U1"/>
<sequence>MGRAAGLSPDTEKRSSHQMHTGGPQHPKSAGSQWPRNRWQWQTLAPSPSGGCTMAPASPASPASLGSLSSSSSSRRCSARPSASCRSKWGSTGMSLGVPPPPGAGTAPGDPPLRPPPRRPLSITPLPDVLKPPAACARRVTFKGQVVASGRPTGSISSAKGWEKRGSSSVPPGLAPRPHAVPDYVVRYPVIRSSQQREGYKGVFQDQLWEYTDLLWEIRSMLPREPEAGSAVKAPAAQRAHWGPAPSGRAPRAPGCAFAPQDGSRMAHVLHEYMRKKDWAFLAKQQRCEYLKQKLTHIKARIQEYDRDCAGTF</sequence>
<feature type="compositionally biased region" description="Polar residues" evidence="3">
    <location>
        <begin position="30"/>
        <end position="46"/>
    </location>
</feature>
<reference evidence="5" key="2">
    <citation type="submission" date="2025-09" db="UniProtKB">
        <authorList>
            <consortium name="Ensembl"/>
        </authorList>
    </citation>
    <scope>IDENTIFICATION</scope>
</reference>
<evidence type="ECO:0000313" key="5">
    <source>
        <dbReference type="Ensembl" id="ENSACOP00000001185.1"/>
    </source>
</evidence>
<dbReference type="Ensembl" id="ENSACOT00000001230.1">
    <property type="protein sequence ID" value="ENSACOP00000001185.1"/>
    <property type="gene ID" value="ENSACOG00000000871.1"/>
</dbReference>
<protein>
    <recommendedName>
        <fullName evidence="4">OCEL domain-containing protein</fullName>
    </recommendedName>
</protein>
<feature type="region of interest" description="Disordered" evidence="3">
    <location>
        <begin position="231"/>
        <end position="252"/>
    </location>
</feature>
<keyword evidence="6" id="KW-1185">Reference proteome</keyword>
<evidence type="ECO:0000256" key="1">
    <source>
        <dbReference type="ARBA" id="ARBA00009171"/>
    </source>
</evidence>
<accession>A0A8B9F1U1</accession>
<evidence type="ECO:0000313" key="6">
    <source>
        <dbReference type="Proteomes" id="UP000694522"/>
    </source>
</evidence>
<dbReference type="PANTHER" id="PTHR23288:SF3">
    <property type="entry name" value="MARVEL DOMAIN-CONTAINING PROTEIN 2"/>
    <property type="match status" value="1"/>
</dbReference>
<dbReference type="SUPFAM" id="SSF144292">
    <property type="entry name" value="occludin/ELL-like"/>
    <property type="match status" value="2"/>
</dbReference>
<organism evidence="5 6">
    <name type="scientific">Amazona collaria</name>
    <name type="common">yellow-billed parrot</name>
    <dbReference type="NCBI Taxonomy" id="241587"/>
    <lineage>
        <taxon>Eukaryota</taxon>
        <taxon>Metazoa</taxon>
        <taxon>Chordata</taxon>
        <taxon>Craniata</taxon>
        <taxon>Vertebrata</taxon>
        <taxon>Euteleostomi</taxon>
        <taxon>Archelosauria</taxon>
        <taxon>Archosauria</taxon>
        <taxon>Dinosauria</taxon>
        <taxon>Saurischia</taxon>
        <taxon>Theropoda</taxon>
        <taxon>Coelurosauria</taxon>
        <taxon>Aves</taxon>
        <taxon>Neognathae</taxon>
        <taxon>Neoaves</taxon>
        <taxon>Telluraves</taxon>
        <taxon>Australaves</taxon>
        <taxon>Psittaciformes</taxon>
        <taxon>Psittacidae</taxon>
        <taxon>Amazona</taxon>
    </lineage>
</organism>
<dbReference type="Proteomes" id="UP000694522">
    <property type="component" value="Unplaced"/>
</dbReference>
<proteinExistence type="inferred from homology"/>
<dbReference type="GO" id="GO:0070830">
    <property type="term" value="P:bicellular tight junction assembly"/>
    <property type="evidence" value="ECO:0007669"/>
    <property type="project" value="TreeGrafter"/>
</dbReference>